<dbReference type="EMBL" id="QXGD01000335">
    <property type="protein sequence ID" value="KAE9242903.1"/>
    <property type="molecule type" value="Genomic_DNA"/>
</dbReference>
<comment type="caution">
    <text evidence="1">The sequence shown here is derived from an EMBL/GenBank/DDBJ whole genome shotgun (WGS) entry which is preliminary data.</text>
</comment>
<evidence type="ECO:0000313" key="1">
    <source>
        <dbReference type="EMBL" id="KAE9242903.1"/>
    </source>
</evidence>
<dbReference type="Proteomes" id="UP000440367">
    <property type="component" value="Unassembled WGS sequence"/>
</dbReference>
<sequence>MGFDGDARLEYADSLCVGLRSESRLGRSSSTAFTVSSVTVMLPYKRFERTERNCRWELQTSSSSSYWTMRSSMVLSHRTHS</sequence>
<name>A0A6A3ZVL3_9STRA</name>
<protein>
    <submittedName>
        <fullName evidence="1">Uncharacterized protein</fullName>
    </submittedName>
</protein>
<dbReference type="AlphaFoldDB" id="A0A6A3ZVL3"/>
<accession>A0A6A3ZVL3</accession>
<organism evidence="1 2">
    <name type="scientific">Phytophthora fragariae</name>
    <dbReference type="NCBI Taxonomy" id="53985"/>
    <lineage>
        <taxon>Eukaryota</taxon>
        <taxon>Sar</taxon>
        <taxon>Stramenopiles</taxon>
        <taxon>Oomycota</taxon>
        <taxon>Peronosporomycetes</taxon>
        <taxon>Peronosporales</taxon>
        <taxon>Peronosporaceae</taxon>
        <taxon>Phytophthora</taxon>
    </lineage>
</organism>
<proteinExistence type="predicted"/>
<gene>
    <name evidence="1" type="ORF">PF002_g8511</name>
</gene>
<reference evidence="1 2" key="1">
    <citation type="submission" date="2018-08" db="EMBL/GenBank/DDBJ databases">
        <title>Genomic investigation of the strawberry pathogen Phytophthora fragariae indicates pathogenicity is determined by transcriptional variation in three key races.</title>
        <authorList>
            <person name="Adams T.M."/>
            <person name="Armitage A.D."/>
            <person name="Sobczyk M.K."/>
            <person name="Bates H.J."/>
            <person name="Dunwell J.M."/>
            <person name="Nellist C.F."/>
            <person name="Harrison R.J."/>
        </authorList>
    </citation>
    <scope>NUCLEOTIDE SEQUENCE [LARGE SCALE GENOMIC DNA]</scope>
    <source>
        <strain evidence="1 2">BC-1</strain>
    </source>
</reference>
<evidence type="ECO:0000313" key="2">
    <source>
        <dbReference type="Proteomes" id="UP000440367"/>
    </source>
</evidence>